<dbReference type="GO" id="GO:0006269">
    <property type="term" value="P:DNA replication, synthesis of primer"/>
    <property type="evidence" value="ECO:0007669"/>
    <property type="project" value="UniProtKB-KW"/>
</dbReference>
<dbReference type="GO" id="GO:0008270">
    <property type="term" value="F:zinc ion binding"/>
    <property type="evidence" value="ECO:0007669"/>
    <property type="project" value="UniProtKB-UniRule"/>
</dbReference>
<dbReference type="InterPro" id="IPR005259">
    <property type="entry name" value="PriA"/>
</dbReference>
<dbReference type="InterPro" id="IPR041222">
    <property type="entry name" value="PriA_3primeBD"/>
</dbReference>
<comment type="subunit">
    <text evidence="12">Component of the replication restart primosome.</text>
</comment>
<dbReference type="InterPro" id="IPR001650">
    <property type="entry name" value="Helicase_C-like"/>
</dbReference>
<comment type="caution">
    <text evidence="15">The sequence shown here is derived from an EMBL/GenBank/DDBJ whole genome shotgun (WGS) entry which is preliminary data.</text>
</comment>
<feature type="binding site" evidence="12">
    <location>
        <position position="508"/>
    </location>
    <ligand>
        <name>Zn(2+)</name>
        <dbReference type="ChEBI" id="CHEBI:29105"/>
        <label>1</label>
    </ligand>
</feature>
<dbReference type="NCBIfam" id="TIGR00595">
    <property type="entry name" value="priA"/>
    <property type="match status" value="1"/>
</dbReference>
<evidence type="ECO:0000256" key="7">
    <source>
        <dbReference type="ARBA" id="ARBA00022833"/>
    </source>
</evidence>
<feature type="binding site" evidence="12">
    <location>
        <position position="538"/>
    </location>
    <ligand>
        <name>Zn(2+)</name>
        <dbReference type="ChEBI" id="CHEBI:29105"/>
        <label>2</label>
    </ligand>
</feature>
<evidence type="ECO:0000256" key="8">
    <source>
        <dbReference type="ARBA" id="ARBA00022840"/>
    </source>
</evidence>
<dbReference type="Pfam" id="PF17764">
    <property type="entry name" value="PriA_3primeBD"/>
    <property type="match status" value="1"/>
</dbReference>
<keyword evidence="1 12" id="KW-0639">Primosome</keyword>
<keyword evidence="8 12" id="KW-0067">ATP-binding</keyword>
<dbReference type="GO" id="GO:0016787">
    <property type="term" value="F:hydrolase activity"/>
    <property type="evidence" value="ECO:0007669"/>
    <property type="project" value="UniProtKB-KW"/>
</dbReference>
<dbReference type="Pfam" id="PF00271">
    <property type="entry name" value="Helicase_C"/>
    <property type="match status" value="1"/>
</dbReference>
<evidence type="ECO:0000259" key="14">
    <source>
        <dbReference type="PROSITE" id="PS51194"/>
    </source>
</evidence>
<proteinExistence type="inferred from homology"/>
<dbReference type="Gene3D" id="3.40.50.300">
    <property type="entry name" value="P-loop containing nucleotide triphosphate hydrolases"/>
    <property type="match status" value="2"/>
</dbReference>
<keyword evidence="6 12" id="KW-0347">Helicase</keyword>
<comment type="function">
    <text evidence="12">Initiates the restart of stalled replication forks, which reloads the replicative helicase on sites other than the origin of replication. Recognizes and binds to abandoned replication forks and remodels them to uncover a helicase loading site. Promotes assembly of the primosome at these replication forks.</text>
</comment>
<dbReference type="SMART" id="SM00490">
    <property type="entry name" value="HELICc"/>
    <property type="match status" value="1"/>
</dbReference>
<dbReference type="PROSITE" id="PS51192">
    <property type="entry name" value="HELICASE_ATP_BIND_1"/>
    <property type="match status" value="1"/>
</dbReference>
<dbReference type="SMART" id="SM00487">
    <property type="entry name" value="DEXDc"/>
    <property type="match status" value="1"/>
</dbReference>
<dbReference type="SUPFAM" id="SSF52540">
    <property type="entry name" value="P-loop containing nucleoside triphosphate hydrolases"/>
    <property type="match status" value="2"/>
</dbReference>
<dbReference type="EC" id="5.6.2.4" evidence="12"/>
<feature type="binding site" evidence="12">
    <location>
        <position position="548"/>
    </location>
    <ligand>
        <name>Zn(2+)</name>
        <dbReference type="ChEBI" id="CHEBI:29105"/>
        <label>1</label>
    </ligand>
</feature>
<evidence type="ECO:0000256" key="4">
    <source>
        <dbReference type="ARBA" id="ARBA00022741"/>
    </source>
</evidence>
<dbReference type="PANTHER" id="PTHR30580">
    <property type="entry name" value="PRIMOSOMAL PROTEIN N"/>
    <property type="match status" value="1"/>
</dbReference>
<evidence type="ECO:0000256" key="5">
    <source>
        <dbReference type="ARBA" id="ARBA00022801"/>
    </source>
</evidence>
<dbReference type="Proteomes" id="UP001285636">
    <property type="component" value="Unassembled WGS sequence"/>
</dbReference>
<dbReference type="AlphaFoldDB" id="A0AAJ2U166"/>
<dbReference type="GO" id="GO:0003677">
    <property type="term" value="F:DNA binding"/>
    <property type="evidence" value="ECO:0007669"/>
    <property type="project" value="UniProtKB-UniRule"/>
</dbReference>
<dbReference type="Pfam" id="PF00270">
    <property type="entry name" value="DEAD"/>
    <property type="match status" value="1"/>
</dbReference>
<dbReference type="CDD" id="cd17929">
    <property type="entry name" value="DEXHc_priA"/>
    <property type="match status" value="1"/>
</dbReference>
<keyword evidence="2 12" id="KW-0235">DNA replication</keyword>
<feature type="binding site" evidence="12">
    <location>
        <position position="551"/>
    </location>
    <ligand>
        <name>Zn(2+)</name>
        <dbReference type="ChEBI" id="CHEBI:29105"/>
        <label>1</label>
    </ligand>
</feature>
<dbReference type="EMBL" id="JAWJAY010000001">
    <property type="protein sequence ID" value="MDV2885327.1"/>
    <property type="molecule type" value="Genomic_DNA"/>
</dbReference>
<dbReference type="InterPro" id="IPR040498">
    <property type="entry name" value="PriA_CRR"/>
</dbReference>
<keyword evidence="4 12" id="KW-0547">Nucleotide-binding</keyword>
<keyword evidence="10 12" id="KW-0413">Isomerase</keyword>
<evidence type="ECO:0000256" key="9">
    <source>
        <dbReference type="ARBA" id="ARBA00023125"/>
    </source>
</evidence>
<dbReference type="FunFam" id="3.40.1440.60:FF:000001">
    <property type="entry name" value="Primosomal protein N"/>
    <property type="match status" value="1"/>
</dbReference>
<evidence type="ECO:0000256" key="10">
    <source>
        <dbReference type="ARBA" id="ARBA00023235"/>
    </source>
</evidence>
<dbReference type="NCBIfam" id="NF004066">
    <property type="entry name" value="PRK05580.1-3"/>
    <property type="match status" value="1"/>
</dbReference>
<dbReference type="InterPro" id="IPR041236">
    <property type="entry name" value="PriA_C"/>
</dbReference>
<dbReference type="Pfam" id="PF18319">
    <property type="entry name" value="Zn_ribbon_PriA"/>
    <property type="match status" value="1"/>
</dbReference>
<reference evidence="15" key="1">
    <citation type="submission" date="2023-10" db="EMBL/GenBank/DDBJ databases">
        <title>Screening of Alkalihalophilus pseudofirmusBZ-TG-HK211 and Its Alleviation of Salt Stress on Rapeseed Growth.</title>
        <authorList>
            <person name="Zhao B."/>
            <person name="Guo T."/>
        </authorList>
    </citation>
    <scope>NUCLEOTIDE SEQUENCE</scope>
    <source>
        <strain evidence="15">BZ-TG-HK211</strain>
    </source>
</reference>
<feature type="domain" description="Helicase ATP-binding" evidence="13">
    <location>
        <begin position="280"/>
        <end position="446"/>
    </location>
</feature>
<evidence type="ECO:0000256" key="3">
    <source>
        <dbReference type="ARBA" id="ARBA00022723"/>
    </source>
</evidence>
<comment type="catalytic activity">
    <reaction evidence="11 12">
        <text>ATP + H2O = ADP + phosphate + H(+)</text>
        <dbReference type="Rhea" id="RHEA:13065"/>
        <dbReference type="ChEBI" id="CHEBI:15377"/>
        <dbReference type="ChEBI" id="CHEBI:15378"/>
        <dbReference type="ChEBI" id="CHEBI:30616"/>
        <dbReference type="ChEBI" id="CHEBI:43474"/>
        <dbReference type="ChEBI" id="CHEBI:456216"/>
        <dbReference type="EC" id="5.6.2.4"/>
    </reaction>
</comment>
<gene>
    <name evidence="12 15" type="primary">priA</name>
    <name evidence="15" type="ORF">RYX45_09035</name>
</gene>
<dbReference type="InterPro" id="IPR011545">
    <property type="entry name" value="DEAD/DEAH_box_helicase_dom"/>
</dbReference>
<keyword evidence="7 12" id="KW-0862">Zinc</keyword>
<protein>
    <recommendedName>
        <fullName evidence="12">Replication restart protein PriA</fullName>
    </recommendedName>
    <alternativeName>
        <fullName evidence="12">ATP-dependent DNA helicase PriA</fullName>
        <ecNumber evidence="12">5.6.2.4</ecNumber>
    </alternativeName>
    <alternativeName>
        <fullName evidence="12">DNA 3'-5' helicase PriA</fullName>
    </alternativeName>
</protein>
<dbReference type="Pfam" id="PF18074">
    <property type="entry name" value="PriA_C"/>
    <property type="match status" value="1"/>
</dbReference>
<dbReference type="InterPro" id="IPR014001">
    <property type="entry name" value="Helicase_ATP-bd"/>
</dbReference>
<feature type="binding site" evidence="12">
    <location>
        <position position="520"/>
    </location>
    <ligand>
        <name>Zn(2+)</name>
        <dbReference type="ChEBI" id="CHEBI:29105"/>
        <label>2</label>
    </ligand>
</feature>
<dbReference type="GO" id="GO:1990077">
    <property type="term" value="C:primosome complex"/>
    <property type="evidence" value="ECO:0007669"/>
    <property type="project" value="UniProtKB-UniRule"/>
</dbReference>
<feature type="binding site" evidence="12">
    <location>
        <position position="517"/>
    </location>
    <ligand>
        <name>Zn(2+)</name>
        <dbReference type="ChEBI" id="CHEBI:29105"/>
        <label>2</label>
    </ligand>
</feature>
<comment type="similarity">
    <text evidence="12">Belongs to the helicase family. PriA subfamily.</text>
</comment>
<organism evidence="15 16">
    <name type="scientific">Alkalihalophilus pseudofirmus</name>
    <name type="common">Bacillus pseudofirmus</name>
    <dbReference type="NCBI Taxonomy" id="79885"/>
    <lineage>
        <taxon>Bacteria</taxon>
        <taxon>Bacillati</taxon>
        <taxon>Bacillota</taxon>
        <taxon>Bacilli</taxon>
        <taxon>Bacillales</taxon>
        <taxon>Bacillaceae</taxon>
        <taxon>Alkalihalophilus</taxon>
    </lineage>
</organism>
<dbReference type="InterPro" id="IPR042115">
    <property type="entry name" value="PriA_3primeBD_sf"/>
</dbReference>
<dbReference type="FunFam" id="3.40.50.300:FF:000489">
    <property type="entry name" value="Primosome assembly protein PriA"/>
    <property type="match status" value="1"/>
</dbReference>
<dbReference type="CDD" id="cd18804">
    <property type="entry name" value="SF2_C_priA"/>
    <property type="match status" value="1"/>
</dbReference>
<comment type="cofactor">
    <cofactor evidence="12">
        <name>Zn(2+)</name>
        <dbReference type="ChEBI" id="CHEBI:29105"/>
    </cofactor>
    <text evidence="12">Binds 2 zinc ions per subunit.</text>
</comment>
<dbReference type="InterPro" id="IPR027417">
    <property type="entry name" value="P-loop_NTPase"/>
</dbReference>
<comment type="catalytic activity">
    <reaction evidence="12">
        <text>Couples ATP hydrolysis with the unwinding of duplex DNA by translocating in the 3'-5' direction.</text>
        <dbReference type="EC" id="5.6.2.4"/>
    </reaction>
</comment>
<dbReference type="HAMAP" id="MF_00983">
    <property type="entry name" value="PriA"/>
    <property type="match status" value="1"/>
</dbReference>
<dbReference type="PROSITE" id="PS51194">
    <property type="entry name" value="HELICASE_CTER"/>
    <property type="match status" value="1"/>
</dbReference>
<evidence type="ECO:0000256" key="12">
    <source>
        <dbReference type="HAMAP-Rule" id="MF_00983"/>
    </source>
</evidence>
<dbReference type="PANTHER" id="PTHR30580:SF0">
    <property type="entry name" value="PRIMOSOMAL PROTEIN N"/>
    <property type="match status" value="1"/>
</dbReference>
<evidence type="ECO:0000259" key="13">
    <source>
        <dbReference type="PROSITE" id="PS51192"/>
    </source>
</evidence>
<evidence type="ECO:0000256" key="2">
    <source>
        <dbReference type="ARBA" id="ARBA00022705"/>
    </source>
</evidence>
<accession>A0AAJ2U166</accession>
<dbReference type="GO" id="GO:0006270">
    <property type="term" value="P:DNA replication initiation"/>
    <property type="evidence" value="ECO:0007669"/>
    <property type="project" value="TreeGrafter"/>
</dbReference>
<feature type="binding site" evidence="12">
    <location>
        <position position="511"/>
    </location>
    <ligand>
        <name>Zn(2+)</name>
        <dbReference type="ChEBI" id="CHEBI:29105"/>
        <label>1</label>
    </ligand>
</feature>
<keyword evidence="5 12" id="KW-0378">Hydrolase</keyword>
<evidence type="ECO:0000256" key="1">
    <source>
        <dbReference type="ARBA" id="ARBA00022515"/>
    </source>
</evidence>
<evidence type="ECO:0000313" key="16">
    <source>
        <dbReference type="Proteomes" id="UP001285636"/>
    </source>
</evidence>
<dbReference type="RefSeq" id="WP_323466573.1">
    <property type="nucleotide sequence ID" value="NZ_CP144224.1"/>
</dbReference>
<keyword evidence="9 12" id="KW-0238">DNA-binding</keyword>
<sequence>MIAKVIVDVPAQQTDRLFDYRIPPEWEEVVKPGMRVVVPFGPRTIQGFVIEIAESSSHNKLKKISNILDVIPVLTQELLELGEWLTDKTLSFKISAYHVMLPAALRAKVKKEVVLKGDPASFDMALQAAFGKSDRLNWDVLTKEHPSLVRLVQTYIQEGVLDLEYVVVDKGNKKTERVLRLAAEGESEEELLRHLSARAAKQREVISFLYNQKNPIKTNELLSILETTRATITPLLKKGLLNETEEEVYRDPTEGLDIQETKPLELTEKQAAVIAPILKSLESEVHEPFLLHGVTGSGKTEIYLQAIDRTLKDGKEAIVLVPEIALTPQMVNRFKGRFGSKVAVLHSGLSMGEKYDEWRKIHRDEVKVVVGARSAIFAPFKNLGIIIIDEEHESSYKQEENPRYHARDVAMFRGRYHQCPVILGSATPSLESYARAKKGRYTLLPLTERVNNRAMPEVNVVDMREELRAGNRSMFSAALLEKMQERMDRNEQTVLFLNRRGYSTFVMCRDCGYVATCDHCDISLTYHRSQNQLKCHYCGHEEAMPTVCESCGSEHIRFFGTGTQKVEEEIARVLPSARVIRMDVDTTRKKGSHERLLTSFGKGEADILLGTQMIAKGLDFPNITLVGVLAADSMLHIPDFRASERTFQLMEQVSGRAGRHELSGEVVIQTYTPEHYSIELVKSHNYEAYFEMEMAQRKHAGYPPYFYLTLINVSHPEITKVIGVTEKITSFLKRELSDETVVLGPTASPIARIKDRYRYQCMIKYKNEPKLVNTLREIQQHYLKEMNQGQLNISIDLHPYLFM</sequence>
<dbReference type="GO" id="GO:0043138">
    <property type="term" value="F:3'-5' DNA helicase activity"/>
    <property type="evidence" value="ECO:0007669"/>
    <property type="project" value="UniProtKB-EC"/>
</dbReference>
<dbReference type="GO" id="GO:0006302">
    <property type="term" value="P:double-strand break repair"/>
    <property type="evidence" value="ECO:0007669"/>
    <property type="project" value="InterPro"/>
</dbReference>
<dbReference type="Gene3D" id="3.40.1440.60">
    <property type="entry name" value="PriA, 3(prime) DNA-binding domain"/>
    <property type="match status" value="1"/>
</dbReference>
<feature type="binding site" evidence="12">
    <location>
        <position position="535"/>
    </location>
    <ligand>
        <name>Zn(2+)</name>
        <dbReference type="ChEBI" id="CHEBI:29105"/>
        <label>2</label>
    </ligand>
</feature>
<dbReference type="GO" id="GO:0006310">
    <property type="term" value="P:DNA recombination"/>
    <property type="evidence" value="ECO:0007669"/>
    <property type="project" value="InterPro"/>
</dbReference>
<evidence type="ECO:0000256" key="11">
    <source>
        <dbReference type="ARBA" id="ARBA00048988"/>
    </source>
</evidence>
<keyword evidence="3 12" id="KW-0479">Metal-binding</keyword>
<dbReference type="GO" id="GO:0005524">
    <property type="term" value="F:ATP binding"/>
    <property type="evidence" value="ECO:0007669"/>
    <property type="project" value="UniProtKB-UniRule"/>
</dbReference>
<evidence type="ECO:0000256" key="6">
    <source>
        <dbReference type="ARBA" id="ARBA00022806"/>
    </source>
</evidence>
<feature type="domain" description="Helicase C-terminal" evidence="14">
    <location>
        <begin position="543"/>
        <end position="714"/>
    </location>
</feature>
<name>A0AAJ2U166_ALKPS</name>
<evidence type="ECO:0000313" key="15">
    <source>
        <dbReference type="EMBL" id="MDV2885327.1"/>
    </source>
</evidence>